<keyword evidence="4" id="KW-0436">Ligase</keyword>
<dbReference type="Pfam" id="PF00764">
    <property type="entry name" value="Arginosuc_synth"/>
    <property type="match status" value="1"/>
</dbReference>
<dbReference type="Pfam" id="PF20979">
    <property type="entry name" value="Arginosuc_syn_C"/>
    <property type="match status" value="1"/>
</dbReference>
<reference evidence="10 11" key="1">
    <citation type="submission" date="2019-02" db="EMBL/GenBank/DDBJ databases">
        <title>Marinobacter halodurans sp. nov., a marine bacterium isolated from sea tidal flat.</title>
        <authorList>
            <person name="Yoo Y."/>
            <person name="Lee D.W."/>
            <person name="Kim B.S."/>
            <person name="Kim J.-J."/>
        </authorList>
    </citation>
    <scope>NUCLEOTIDE SEQUENCE [LARGE SCALE GENOMIC DNA]</scope>
    <source>
        <strain evidence="10 11">YJ-S3-2</strain>
    </source>
</reference>
<feature type="domain" description="Arginosuccinate synthase C-terminal" evidence="9">
    <location>
        <begin position="185"/>
        <end position="363"/>
    </location>
</feature>
<sequence>MKKLRSVTDLDFVCDRVDHVVALFSGGLDSTYLLKLLYDRNVAVTAVAVDLGDDPDVATLHHVAARFGARLRIVDLKQLFTREAALPAIRAQARYLNTFPISSSLSRPFIARAAVDIAESLGCSAIFHTATQSQNSLRRLNGAIEQLGFNGYYGSPYEYTSISRSDKIRALKSIGLMSFEQRIVSGDSNLWCREFESGVLDNPEGFSVPENLYAWTRVDAARQSESTGHKLSITFRAGEPVAVNDGAMEPLPLINYLNDVVGAYGIGRFAGLEHLVGGEKVLEVREAPAALALMDAYRHLETAVQDYELLREKQALEQLWVREAVEGRWYGTLRAAIDEFLLRASQDVSGKITYDLSAGALCLESIQGVCPRYLRNRDEWESRTAVTASARTLADMEPEEDILPLATRLAMGA</sequence>
<evidence type="ECO:0000256" key="7">
    <source>
        <dbReference type="ARBA" id="ARBA00022840"/>
    </source>
</evidence>
<keyword evidence="3" id="KW-0055">Arginine biosynthesis</keyword>
<keyword evidence="11" id="KW-1185">Reference proteome</keyword>
<evidence type="ECO:0000256" key="4">
    <source>
        <dbReference type="ARBA" id="ARBA00022598"/>
    </source>
</evidence>
<keyword evidence="6" id="KW-0547">Nucleotide-binding</keyword>
<comment type="pathway">
    <text evidence="1">Amino-acid biosynthesis; L-arginine biosynthesis; L-arginine from L-ornithine and carbamoyl phosphate: step 2/3.</text>
</comment>
<proteinExistence type="predicted"/>
<gene>
    <name evidence="10" type="ORF">EZI54_03365</name>
</gene>
<feature type="domain" description="Arginosuccinate synthase-like N-terminal" evidence="8">
    <location>
        <begin position="20"/>
        <end position="168"/>
    </location>
</feature>
<dbReference type="RefSeq" id="WP_131479040.1">
    <property type="nucleotide sequence ID" value="NZ_SJDL01000004.1"/>
</dbReference>
<evidence type="ECO:0000313" key="10">
    <source>
        <dbReference type="EMBL" id="TBW58438.1"/>
    </source>
</evidence>
<dbReference type="InterPro" id="IPR024074">
    <property type="entry name" value="AS_cat/multimer_dom_body"/>
</dbReference>
<protein>
    <recommendedName>
        <fullName evidence="2">argininosuccinate synthase</fullName>
        <ecNumber evidence="2">6.3.4.5</ecNumber>
    </recommendedName>
</protein>
<keyword evidence="5" id="KW-0028">Amino-acid biosynthesis</keyword>
<dbReference type="InterPro" id="IPR048267">
    <property type="entry name" value="Arginosuc_syn_N"/>
</dbReference>
<evidence type="ECO:0000256" key="1">
    <source>
        <dbReference type="ARBA" id="ARBA00004967"/>
    </source>
</evidence>
<dbReference type="InterPro" id="IPR014729">
    <property type="entry name" value="Rossmann-like_a/b/a_fold"/>
</dbReference>
<organism evidence="10 11">
    <name type="scientific">Marinobacter halodurans</name>
    <dbReference type="NCBI Taxonomy" id="2528979"/>
    <lineage>
        <taxon>Bacteria</taxon>
        <taxon>Pseudomonadati</taxon>
        <taxon>Pseudomonadota</taxon>
        <taxon>Gammaproteobacteria</taxon>
        <taxon>Pseudomonadales</taxon>
        <taxon>Marinobacteraceae</taxon>
        <taxon>Marinobacter</taxon>
    </lineage>
</organism>
<evidence type="ECO:0000256" key="3">
    <source>
        <dbReference type="ARBA" id="ARBA00022571"/>
    </source>
</evidence>
<dbReference type="InterPro" id="IPR001518">
    <property type="entry name" value="Arginosuc_synth"/>
</dbReference>
<accession>A0ABY1ZPB6</accession>
<name>A0ABY1ZPB6_9GAMM</name>
<evidence type="ECO:0000259" key="8">
    <source>
        <dbReference type="Pfam" id="PF00764"/>
    </source>
</evidence>
<dbReference type="InterPro" id="IPR048268">
    <property type="entry name" value="Arginosuc_syn_C"/>
</dbReference>
<dbReference type="EC" id="6.3.4.5" evidence="2"/>
<evidence type="ECO:0000256" key="2">
    <source>
        <dbReference type="ARBA" id="ARBA00012286"/>
    </source>
</evidence>
<dbReference type="SUPFAM" id="SSF69864">
    <property type="entry name" value="Argininosuccinate synthetase, C-terminal domain"/>
    <property type="match status" value="1"/>
</dbReference>
<evidence type="ECO:0000313" key="11">
    <source>
        <dbReference type="Proteomes" id="UP000313645"/>
    </source>
</evidence>
<dbReference type="EMBL" id="SJDL01000004">
    <property type="protein sequence ID" value="TBW58438.1"/>
    <property type="molecule type" value="Genomic_DNA"/>
</dbReference>
<dbReference type="SUPFAM" id="SSF52402">
    <property type="entry name" value="Adenine nucleotide alpha hydrolases-like"/>
    <property type="match status" value="1"/>
</dbReference>
<comment type="caution">
    <text evidence="10">The sequence shown here is derived from an EMBL/GenBank/DDBJ whole genome shotgun (WGS) entry which is preliminary data.</text>
</comment>
<dbReference type="PANTHER" id="PTHR11587:SF2">
    <property type="entry name" value="ARGININOSUCCINATE SYNTHASE"/>
    <property type="match status" value="1"/>
</dbReference>
<dbReference type="Gene3D" id="3.40.50.620">
    <property type="entry name" value="HUPs"/>
    <property type="match status" value="1"/>
</dbReference>
<keyword evidence="7" id="KW-0067">ATP-binding</keyword>
<dbReference type="PANTHER" id="PTHR11587">
    <property type="entry name" value="ARGININOSUCCINATE SYNTHASE"/>
    <property type="match status" value="1"/>
</dbReference>
<evidence type="ECO:0000256" key="6">
    <source>
        <dbReference type="ARBA" id="ARBA00022741"/>
    </source>
</evidence>
<dbReference type="Proteomes" id="UP000313645">
    <property type="component" value="Unassembled WGS sequence"/>
</dbReference>
<evidence type="ECO:0000256" key="5">
    <source>
        <dbReference type="ARBA" id="ARBA00022605"/>
    </source>
</evidence>
<dbReference type="Gene3D" id="3.90.1260.10">
    <property type="entry name" value="Argininosuccinate synthetase, chain A, domain 2"/>
    <property type="match status" value="1"/>
</dbReference>
<dbReference type="NCBIfam" id="NF038212">
    <property type="entry name" value="argG_rel"/>
    <property type="match status" value="1"/>
</dbReference>
<evidence type="ECO:0000259" key="9">
    <source>
        <dbReference type="Pfam" id="PF20979"/>
    </source>
</evidence>